<comment type="caution">
    <text evidence="5">The sequence shown here is derived from an EMBL/GenBank/DDBJ whole genome shotgun (WGS) entry which is preliminary data.</text>
</comment>
<protein>
    <submittedName>
        <fullName evidence="5">MarR family transcriptional regulator</fullName>
    </submittedName>
</protein>
<dbReference type="PANTHER" id="PTHR42756:SF1">
    <property type="entry name" value="TRANSCRIPTIONAL REPRESSOR OF EMRAB OPERON"/>
    <property type="match status" value="1"/>
</dbReference>
<accession>A0ABQ5M1I0</accession>
<evidence type="ECO:0000259" key="4">
    <source>
        <dbReference type="PROSITE" id="PS50995"/>
    </source>
</evidence>
<keyword evidence="6" id="KW-1185">Reference proteome</keyword>
<dbReference type="InterPro" id="IPR036390">
    <property type="entry name" value="WH_DNA-bd_sf"/>
</dbReference>
<evidence type="ECO:0000313" key="6">
    <source>
        <dbReference type="Proteomes" id="UP001419084"/>
    </source>
</evidence>
<reference evidence="5 6" key="1">
    <citation type="journal article" date="2024" name="Int. J. Syst. Evol. Microbiol.">
        <title>Lacrimispora brassicae sp. nov. isolated from fermented cabbage, and proposal of Clostridium indicum Gundawar et al. 2019 and Clostridium methoxybenzovorans Mechichi et al. 1999 as heterotypic synonyms of Lacrimispora amygdalina (Parshina et al. 2003) Haas and Blanchard 2020 and Lacrimispora indolis (McClung and McCoy 1957) Haas and Blanchard 2020, respectively.</title>
        <authorList>
            <person name="Kobayashi H."/>
            <person name="Tanizawa Y."/>
            <person name="Sakamoto M."/>
            <person name="Ohkuma M."/>
            <person name="Tohno M."/>
        </authorList>
    </citation>
    <scope>NUCLEOTIDE SEQUENCE [LARGE SCALE GENOMIC DNA]</scope>
    <source>
        <strain evidence="5 6">DSM 12857</strain>
    </source>
</reference>
<keyword evidence="3" id="KW-0804">Transcription</keyword>
<dbReference type="PRINTS" id="PR00598">
    <property type="entry name" value="HTHMARR"/>
</dbReference>
<dbReference type="SUPFAM" id="SSF46785">
    <property type="entry name" value="Winged helix' DNA-binding domain"/>
    <property type="match status" value="1"/>
</dbReference>
<dbReference type="PROSITE" id="PS50995">
    <property type="entry name" value="HTH_MARR_2"/>
    <property type="match status" value="1"/>
</dbReference>
<organism evidence="5 6">
    <name type="scientific">Lacrimispora amygdalina</name>
    <dbReference type="NCBI Taxonomy" id="253257"/>
    <lineage>
        <taxon>Bacteria</taxon>
        <taxon>Bacillati</taxon>
        <taxon>Bacillota</taxon>
        <taxon>Clostridia</taxon>
        <taxon>Lachnospirales</taxon>
        <taxon>Lachnospiraceae</taxon>
        <taxon>Lacrimispora</taxon>
    </lineage>
</organism>
<dbReference type="Proteomes" id="UP001419084">
    <property type="component" value="Unassembled WGS sequence"/>
</dbReference>
<evidence type="ECO:0000256" key="2">
    <source>
        <dbReference type="ARBA" id="ARBA00023125"/>
    </source>
</evidence>
<gene>
    <name evidence="5" type="ORF">LAD12857_05400</name>
</gene>
<keyword evidence="2" id="KW-0238">DNA-binding</keyword>
<evidence type="ECO:0000256" key="1">
    <source>
        <dbReference type="ARBA" id="ARBA00023015"/>
    </source>
</evidence>
<dbReference type="SMART" id="SM00347">
    <property type="entry name" value="HTH_MARR"/>
    <property type="match status" value="1"/>
</dbReference>
<evidence type="ECO:0000256" key="3">
    <source>
        <dbReference type="ARBA" id="ARBA00023163"/>
    </source>
</evidence>
<proteinExistence type="predicted"/>
<dbReference type="InterPro" id="IPR000835">
    <property type="entry name" value="HTH_MarR-typ"/>
</dbReference>
<dbReference type="Gene3D" id="1.10.10.10">
    <property type="entry name" value="Winged helix-like DNA-binding domain superfamily/Winged helix DNA-binding domain"/>
    <property type="match status" value="1"/>
</dbReference>
<keyword evidence="1" id="KW-0805">Transcription regulation</keyword>
<dbReference type="Pfam" id="PF12802">
    <property type="entry name" value="MarR_2"/>
    <property type="match status" value="1"/>
</dbReference>
<sequence>MTMREQDIISVLSKIRTQANKFIIKKMEDYGIYELAPSHGDIIFTLLKMERITMKDLADSIKKDKSTVTVLVEKLVRLGYIKKERDPADNRITYLSLTQKGADLKPMFEDISKNLFDTVYQNIPKEERKALMQTLDKINQNFNNI</sequence>
<dbReference type="PANTHER" id="PTHR42756">
    <property type="entry name" value="TRANSCRIPTIONAL REGULATOR, MARR"/>
    <property type="match status" value="1"/>
</dbReference>
<dbReference type="EMBL" id="BRPJ01000009">
    <property type="protein sequence ID" value="GLB28617.1"/>
    <property type="molecule type" value="Genomic_DNA"/>
</dbReference>
<name>A0ABQ5M1I0_9FIRM</name>
<evidence type="ECO:0000313" key="5">
    <source>
        <dbReference type="EMBL" id="GLB28617.1"/>
    </source>
</evidence>
<dbReference type="InterPro" id="IPR036388">
    <property type="entry name" value="WH-like_DNA-bd_sf"/>
</dbReference>
<feature type="domain" description="HTH marR-type" evidence="4">
    <location>
        <begin position="5"/>
        <end position="140"/>
    </location>
</feature>